<keyword evidence="3 5" id="KW-1133">Transmembrane helix</keyword>
<dbReference type="Proteomes" id="UP001237448">
    <property type="component" value="Unassembled WGS sequence"/>
</dbReference>
<evidence type="ECO:0000313" key="8">
    <source>
        <dbReference type="EMBL" id="MDQ0394858.1"/>
    </source>
</evidence>
<keyword evidence="9" id="KW-1185">Reference proteome</keyword>
<evidence type="ECO:0000259" key="6">
    <source>
        <dbReference type="Pfam" id="PF25917"/>
    </source>
</evidence>
<keyword evidence="4 5" id="KW-0472">Membrane</keyword>
<dbReference type="Pfam" id="PF25963">
    <property type="entry name" value="Beta-barrel_AAEA"/>
    <property type="match status" value="1"/>
</dbReference>
<dbReference type="Pfam" id="PF25917">
    <property type="entry name" value="BSH_RND"/>
    <property type="match status" value="1"/>
</dbReference>
<accession>A0ABU0FJS2</accession>
<evidence type="ECO:0000313" key="9">
    <source>
        <dbReference type="Proteomes" id="UP001237448"/>
    </source>
</evidence>
<dbReference type="RefSeq" id="WP_307432700.1">
    <property type="nucleotide sequence ID" value="NZ_JAUSVK010000001.1"/>
</dbReference>
<evidence type="ECO:0000256" key="5">
    <source>
        <dbReference type="SAM" id="Phobius"/>
    </source>
</evidence>
<feature type="transmembrane region" description="Helical" evidence="5">
    <location>
        <begin position="7"/>
        <end position="29"/>
    </location>
</feature>
<evidence type="ECO:0000256" key="2">
    <source>
        <dbReference type="ARBA" id="ARBA00022692"/>
    </source>
</evidence>
<protein>
    <submittedName>
        <fullName evidence="8">Multidrug resistance efflux pump</fullName>
    </submittedName>
</protein>
<reference evidence="8 9" key="1">
    <citation type="submission" date="2023-07" db="EMBL/GenBank/DDBJ databases">
        <title>Genomic Encyclopedia of Type Strains, Phase IV (KMG-IV): sequencing the most valuable type-strain genomes for metagenomic binning, comparative biology and taxonomic classification.</title>
        <authorList>
            <person name="Goeker M."/>
        </authorList>
    </citation>
    <scope>NUCLEOTIDE SEQUENCE [LARGE SCALE GENOMIC DNA]</scope>
    <source>
        <strain evidence="8 9">DSM 5896</strain>
    </source>
</reference>
<dbReference type="PANTHER" id="PTHR30367">
    <property type="entry name" value="P-HYDROXYBENZOIC ACID EFFLUX PUMP SUBUNIT AAEA-RELATED"/>
    <property type="match status" value="1"/>
</dbReference>
<keyword evidence="2 5" id="KW-0812">Transmembrane</keyword>
<evidence type="ECO:0000256" key="4">
    <source>
        <dbReference type="ARBA" id="ARBA00023136"/>
    </source>
</evidence>
<gene>
    <name evidence="8" type="ORF">J3R73_004650</name>
</gene>
<feature type="domain" description="Multidrug resistance protein MdtA-like barrel-sandwich hybrid" evidence="6">
    <location>
        <begin position="48"/>
        <end position="187"/>
    </location>
</feature>
<dbReference type="Gene3D" id="2.40.30.170">
    <property type="match status" value="1"/>
</dbReference>
<dbReference type="InterPro" id="IPR058625">
    <property type="entry name" value="MdtA-like_BSH"/>
</dbReference>
<dbReference type="SUPFAM" id="SSF111369">
    <property type="entry name" value="HlyD-like secretion proteins"/>
    <property type="match status" value="1"/>
</dbReference>
<feature type="domain" description="p-hydroxybenzoic acid efflux pump subunit AaeA-like beta-barrel" evidence="7">
    <location>
        <begin position="190"/>
        <end position="286"/>
    </location>
</feature>
<dbReference type="EMBL" id="JAUSVK010000001">
    <property type="protein sequence ID" value="MDQ0394858.1"/>
    <property type="molecule type" value="Genomic_DNA"/>
</dbReference>
<evidence type="ECO:0000259" key="7">
    <source>
        <dbReference type="Pfam" id="PF25963"/>
    </source>
</evidence>
<organism evidence="8 9">
    <name type="scientific">Labrys monachus</name>
    <dbReference type="NCBI Taxonomy" id="217067"/>
    <lineage>
        <taxon>Bacteria</taxon>
        <taxon>Pseudomonadati</taxon>
        <taxon>Pseudomonadota</taxon>
        <taxon>Alphaproteobacteria</taxon>
        <taxon>Hyphomicrobiales</taxon>
        <taxon>Xanthobacteraceae</taxon>
        <taxon>Labrys</taxon>
    </lineage>
</organism>
<dbReference type="InterPro" id="IPR006143">
    <property type="entry name" value="RND_pump_MFP"/>
</dbReference>
<comment type="similarity">
    <text evidence="1">Belongs to the membrane fusion protein (MFP) (TC 8.A.1) family.</text>
</comment>
<dbReference type="NCBIfam" id="TIGR01730">
    <property type="entry name" value="RND_mfp"/>
    <property type="match status" value="1"/>
</dbReference>
<evidence type="ECO:0000256" key="3">
    <source>
        <dbReference type="ARBA" id="ARBA00022989"/>
    </source>
</evidence>
<name>A0ABU0FJS2_9HYPH</name>
<dbReference type="InterPro" id="IPR050393">
    <property type="entry name" value="MFP_Efflux_Pump"/>
</dbReference>
<sequence length="296" mass="32158">MKSFFGSLGRIGVTLVVLVVAAGFGWRLWDYYMNAPWTRDGHVRADIIGVTPDVSGLVQDVLVHDNQAVRKGDLLLRVDQKRFTLALQQADAAVAGDKASMEQAERDRLRYQKLGKDVASQQKIEQAQLAESVAEAAYRQALANRDVARLNLERSEIRASANGVITNMALNPGDYVSAGKPVMALVDSDSLHIEGYFEETKLPGIRPGAPAEIRLMGQPAAIRGHVESIAGGIEDRERGAGSNLLADINPTFSWVRLAQRIPIRIALDSVPDGVRLVPGQTATVMVKPDTTVADLR</sequence>
<comment type="caution">
    <text evidence="8">The sequence shown here is derived from an EMBL/GenBank/DDBJ whole genome shotgun (WGS) entry which is preliminary data.</text>
</comment>
<dbReference type="Gene3D" id="2.40.50.100">
    <property type="match status" value="1"/>
</dbReference>
<dbReference type="InterPro" id="IPR058634">
    <property type="entry name" value="AaeA-lik-b-barrel"/>
</dbReference>
<dbReference type="PANTHER" id="PTHR30367:SF12">
    <property type="entry name" value="P-HYDROXYBENZOIC ACID EFFLUX PUMP SUBUNIT AAEA"/>
    <property type="match status" value="1"/>
</dbReference>
<proteinExistence type="inferred from homology"/>
<evidence type="ECO:0000256" key="1">
    <source>
        <dbReference type="ARBA" id="ARBA00009477"/>
    </source>
</evidence>